<reference evidence="3 4" key="1">
    <citation type="journal article" date="2018" name="Biodegradation">
        <title>1,4-Dioxane degradation characteristics of Rhodococcus aetherivorans JCM 14343.</title>
        <authorList>
            <person name="Inoue D."/>
            <person name="Tsunoda T."/>
            <person name="Yamamoto N."/>
            <person name="Ike M."/>
            <person name="Sei K."/>
        </authorList>
    </citation>
    <scope>NUCLEOTIDE SEQUENCE [LARGE SCALE GENOMIC DNA]</scope>
    <source>
        <strain evidence="3 4">JCM 14343</strain>
    </source>
</reference>
<dbReference type="Proteomes" id="UP000325466">
    <property type="component" value="Unassembled WGS sequence"/>
</dbReference>
<comment type="similarity">
    <text evidence="1">Belongs to the AHA1 family.</text>
</comment>
<evidence type="ECO:0000256" key="1">
    <source>
        <dbReference type="ARBA" id="ARBA00006817"/>
    </source>
</evidence>
<accession>A0ABQ0YNZ4</accession>
<dbReference type="EMBL" id="BLAH01000092">
    <property type="protein sequence ID" value="GES38191.1"/>
    <property type="molecule type" value="Genomic_DNA"/>
</dbReference>
<dbReference type="Gene3D" id="3.30.530.20">
    <property type="match status" value="1"/>
</dbReference>
<dbReference type="InterPro" id="IPR023393">
    <property type="entry name" value="START-like_dom_sf"/>
</dbReference>
<dbReference type="SUPFAM" id="SSF55961">
    <property type="entry name" value="Bet v1-like"/>
    <property type="match status" value="1"/>
</dbReference>
<dbReference type="Pfam" id="PF08327">
    <property type="entry name" value="AHSA1"/>
    <property type="match status" value="1"/>
</dbReference>
<dbReference type="InterPro" id="IPR013538">
    <property type="entry name" value="ASHA1/2-like_C"/>
</dbReference>
<protein>
    <recommendedName>
        <fullName evidence="2">Activator of Hsp90 ATPase homologue 1/2-like C-terminal domain-containing protein</fullName>
    </recommendedName>
</protein>
<evidence type="ECO:0000259" key="2">
    <source>
        <dbReference type="Pfam" id="PF08327"/>
    </source>
</evidence>
<proteinExistence type="inferred from homology"/>
<sequence length="146" mass="16292">MDTQDRIEREIRIEAPAARVWQLVARPGWWIGDGDRSGHTVTTDGDLIVVHDPRYGKFPMYRVASDEPRYLAYRCSAVIDEPPRDGAATLVEFFLTEVGGGTVLRVVESGFGALDGTPAQRREAFEGNTDGWRQQLDIAKRDVESA</sequence>
<organism evidence="3 4">
    <name type="scientific">Rhodococcus aetherivorans</name>
    <dbReference type="NCBI Taxonomy" id="191292"/>
    <lineage>
        <taxon>Bacteria</taxon>
        <taxon>Bacillati</taxon>
        <taxon>Actinomycetota</taxon>
        <taxon>Actinomycetes</taxon>
        <taxon>Mycobacteriales</taxon>
        <taxon>Nocardiaceae</taxon>
        <taxon>Rhodococcus</taxon>
    </lineage>
</organism>
<name>A0ABQ0YNZ4_9NOCA</name>
<feature type="domain" description="Activator of Hsp90 ATPase homologue 1/2-like C-terminal" evidence="2">
    <location>
        <begin position="15"/>
        <end position="137"/>
    </location>
</feature>
<gene>
    <name evidence="3" type="ORF">RAJCM14343_3451</name>
</gene>
<comment type="caution">
    <text evidence="3">The sequence shown here is derived from an EMBL/GenBank/DDBJ whole genome shotgun (WGS) entry which is preliminary data.</text>
</comment>
<evidence type="ECO:0000313" key="3">
    <source>
        <dbReference type="EMBL" id="GES38191.1"/>
    </source>
</evidence>
<keyword evidence="4" id="KW-1185">Reference proteome</keyword>
<dbReference type="RefSeq" id="WP_029543580.1">
    <property type="nucleotide sequence ID" value="NZ_BAAAYP010000062.1"/>
</dbReference>
<evidence type="ECO:0000313" key="4">
    <source>
        <dbReference type="Proteomes" id="UP000325466"/>
    </source>
</evidence>